<feature type="transmembrane region" description="Helical" evidence="8">
    <location>
        <begin position="282"/>
        <end position="305"/>
    </location>
</feature>
<proteinExistence type="inferred from homology"/>
<feature type="transmembrane region" description="Helical" evidence="8">
    <location>
        <begin position="368"/>
        <end position="389"/>
    </location>
</feature>
<keyword evidence="11" id="KW-1185">Reference proteome</keyword>
<feature type="transmembrane region" description="Helical" evidence="8">
    <location>
        <begin position="18"/>
        <end position="38"/>
    </location>
</feature>
<feature type="transmembrane region" description="Helical" evidence="8">
    <location>
        <begin position="58"/>
        <end position="79"/>
    </location>
</feature>
<dbReference type="Proteomes" id="UP000006250">
    <property type="component" value="Unassembled WGS sequence"/>
</dbReference>
<feature type="transmembrane region" description="Helical" evidence="8">
    <location>
        <begin position="144"/>
        <end position="166"/>
    </location>
</feature>
<dbReference type="OrthoDB" id="9807274at2"/>
<feature type="transmembrane region" description="Helical" evidence="8">
    <location>
        <begin position="172"/>
        <end position="190"/>
    </location>
</feature>
<dbReference type="STRING" id="596151.DesfrDRAFT_2696"/>
<evidence type="ECO:0000256" key="2">
    <source>
        <dbReference type="ARBA" id="ARBA00008537"/>
    </source>
</evidence>
<dbReference type="PRINTS" id="PR01036">
    <property type="entry name" value="TCRTETB"/>
</dbReference>
<dbReference type="InterPro" id="IPR036259">
    <property type="entry name" value="MFS_trans_sf"/>
</dbReference>
<keyword evidence="5 8" id="KW-0812">Transmembrane</keyword>
<sequence>MAASSAPAAPWTPLANPWLIAAAVMLATFMEVLDTSVANVALPHMAGSLAATQDESTWVLTSYLVSNAIVLPMTGWLATTFGRKRFLLVCVTGFTLASAACGTAPTMALLVLARVLQGAAGGALQPLSQAILMESFPPHKRGMAMAVFGMGVVVAPIIGPLLGGWITDNMSWRWIFFINLPVGIAALLMCQTFLEDPPYLLEAKSRRAGKIDYVGFLFMVAWLSTLQIVLDRGQEVDWFAAVWIRWFSGVSLASMLAFIWWELRTAHPLVDLRVLRDRDFAACTAMIAVVGVVLYSAITLLPLFMQNLMGYSAFDSGMALSPRGIGAIIAMIFVGRIIGKVDNRVLIGGGFVLMAYSSYRFAEINLDISIAAIIWPSVLLGLSMALVFVPLTTQAMSNLANEQMGNAAGIFNLMRNIGGSVGIAALIAVVDRGAQAHQMLLGGHLRADSPRFQAYLQALQTYLARHADAVTAKLKAMGLAYDLLVQQATLLAYMDSFRVMAYLCLLCIPGVLLLRRSRKGAKPVMGH</sequence>
<feature type="transmembrane region" description="Helical" evidence="8">
    <location>
        <begin position="499"/>
        <end position="515"/>
    </location>
</feature>
<feature type="transmembrane region" description="Helical" evidence="8">
    <location>
        <begin position="410"/>
        <end position="430"/>
    </location>
</feature>
<keyword evidence="7 8" id="KW-0472">Membrane</keyword>
<evidence type="ECO:0000313" key="10">
    <source>
        <dbReference type="EMBL" id="EFL50581.1"/>
    </source>
</evidence>
<protein>
    <submittedName>
        <fullName evidence="10">Drug resistance transporter, EmrB/QacA subfamily</fullName>
    </submittedName>
</protein>
<dbReference type="Pfam" id="PF07690">
    <property type="entry name" value="MFS_1"/>
    <property type="match status" value="1"/>
</dbReference>
<keyword evidence="6 8" id="KW-1133">Transmembrane helix</keyword>
<comment type="similarity">
    <text evidence="2">Belongs to the major facilitator superfamily. EmrB family.</text>
</comment>
<dbReference type="PANTHER" id="PTHR42718">
    <property type="entry name" value="MAJOR FACILITATOR SUPERFAMILY MULTIDRUG TRANSPORTER MFSC"/>
    <property type="match status" value="1"/>
</dbReference>
<reference evidence="10 11" key="1">
    <citation type="submission" date="2010-08" db="EMBL/GenBank/DDBJ databases">
        <title>The draft genome of Desulfovibrio fructosovorans JJ.</title>
        <authorList>
            <consortium name="US DOE Joint Genome Institute (JGI-PGF)"/>
            <person name="Lucas S."/>
            <person name="Copeland A."/>
            <person name="Lapidus A."/>
            <person name="Cheng J.-F."/>
            <person name="Bruce D."/>
            <person name="Goodwin L."/>
            <person name="Pitluck S."/>
            <person name="Land M.L."/>
            <person name="Hauser L."/>
            <person name="Chang Y.-J."/>
            <person name="Jeffries C."/>
            <person name="Wall J.D."/>
            <person name="Stahl D.A."/>
            <person name="Arkin A.P."/>
            <person name="Dehal P."/>
            <person name="Stolyar S.M."/>
            <person name="Hazen T.C."/>
            <person name="Woyke T.J."/>
        </authorList>
    </citation>
    <scope>NUCLEOTIDE SEQUENCE [LARGE SCALE GENOMIC DNA]</scope>
    <source>
        <strain evidence="10 11">JJ</strain>
    </source>
</reference>
<dbReference type="SUPFAM" id="SSF103473">
    <property type="entry name" value="MFS general substrate transporter"/>
    <property type="match status" value="1"/>
</dbReference>
<feature type="transmembrane region" description="Helical" evidence="8">
    <location>
        <begin position="345"/>
        <end position="362"/>
    </location>
</feature>
<organism evidence="10 11">
    <name type="scientific">Solidesulfovibrio fructosivorans JJ]</name>
    <dbReference type="NCBI Taxonomy" id="596151"/>
    <lineage>
        <taxon>Bacteria</taxon>
        <taxon>Pseudomonadati</taxon>
        <taxon>Thermodesulfobacteriota</taxon>
        <taxon>Desulfovibrionia</taxon>
        <taxon>Desulfovibrionales</taxon>
        <taxon>Desulfovibrionaceae</taxon>
        <taxon>Solidesulfovibrio</taxon>
    </lineage>
</organism>
<dbReference type="EMBL" id="AECZ01000018">
    <property type="protein sequence ID" value="EFL50581.1"/>
    <property type="molecule type" value="Genomic_DNA"/>
</dbReference>
<dbReference type="RefSeq" id="WP_005994667.1">
    <property type="nucleotide sequence ID" value="NZ_AECZ01000018.1"/>
</dbReference>
<comment type="caution">
    <text evidence="10">The sequence shown here is derived from an EMBL/GenBank/DDBJ whole genome shotgun (WGS) entry which is preliminary data.</text>
</comment>
<dbReference type="NCBIfam" id="TIGR00711">
    <property type="entry name" value="efflux_EmrB"/>
    <property type="match status" value="1"/>
</dbReference>
<keyword evidence="4" id="KW-1003">Cell membrane</keyword>
<dbReference type="GO" id="GO:0022857">
    <property type="term" value="F:transmembrane transporter activity"/>
    <property type="evidence" value="ECO:0007669"/>
    <property type="project" value="InterPro"/>
</dbReference>
<evidence type="ECO:0000256" key="5">
    <source>
        <dbReference type="ARBA" id="ARBA00022692"/>
    </source>
</evidence>
<evidence type="ECO:0000256" key="3">
    <source>
        <dbReference type="ARBA" id="ARBA00022448"/>
    </source>
</evidence>
<evidence type="ECO:0000256" key="7">
    <source>
        <dbReference type="ARBA" id="ARBA00023136"/>
    </source>
</evidence>
<dbReference type="InterPro" id="IPR005829">
    <property type="entry name" value="Sugar_transporter_CS"/>
</dbReference>
<dbReference type="InterPro" id="IPR011701">
    <property type="entry name" value="MFS"/>
</dbReference>
<dbReference type="AlphaFoldDB" id="E1JYJ7"/>
<accession>E1JYJ7</accession>
<comment type="subcellular location">
    <subcellularLocation>
        <location evidence="1">Cell membrane</location>
        <topology evidence="1">Multi-pass membrane protein</topology>
    </subcellularLocation>
</comment>
<evidence type="ECO:0000256" key="1">
    <source>
        <dbReference type="ARBA" id="ARBA00004651"/>
    </source>
</evidence>
<keyword evidence="3" id="KW-0813">Transport</keyword>
<feature type="domain" description="Major facilitator superfamily (MFS) profile" evidence="9">
    <location>
        <begin position="20"/>
        <end position="519"/>
    </location>
</feature>
<dbReference type="PROSITE" id="PS50850">
    <property type="entry name" value="MFS"/>
    <property type="match status" value="1"/>
</dbReference>
<feature type="transmembrane region" description="Helical" evidence="8">
    <location>
        <begin position="86"/>
        <end position="105"/>
    </location>
</feature>
<gene>
    <name evidence="10" type="ORF">DesfrDRAFT_2696</name>
</gene>
<dbReference type="Gene3D" id="1.20.1720.10">
    <property type="entry name" value="Multidrug resistance protein D"/>
    <property type="match status" value="1"/>
</dbReference>
<evidence type="ECO:0000313" key="11">
    <source>
        <dbReference type="Proteomes" id="UP000006250"/>
    </source>
</evidence>
<evidence type="ECO:0000259" key="9">
    <source>
        <dbReference type="PROSITE" id="PS50850"/>
    </source>
</evidence>
<dbReference type="eggNOG" id="COG2814">
    <property type="taxonomic scope" value="Bacteria"/>
</dbReference>
<name>E1JYJ7_SOLFR</name>
<dbReference type="Gene3D" id="1.20.1250.20">
    <property type="entry name" value="MFS general substrate transporter like domains"/>
    <property type="match status" value="1"/>
</dbReference>
<dbReference type="CDD" id="cd17503">
    <property type="entry name" value="MFS_LmrB_MDR_like"/>
    <property type="match status" value="1"/>
</dbReference>
<feature type="transmembrane region" description="Helical" evidence="8">
    <location>
        <begin position="317"/>
        <end position="338"/>
    </location>
</feature>
<evidence type="ECO:0000256" key="4">
    <source>
        <dbReference type="ARBA" id="ARBA00022475"/>
    </source>
</evidence>
<feature type="transmembrane region" description="Helical" evidence="8">
    <location>
        <begin position="242"/>
        <end position="261"/>
    </location>
</feature>
<dbReference type="GO" id="GO:0005886">
    <property type="term" value="C:plasma membrane"/>
    <property type="evidence" value="ECO:0007669"/>
    <property type="project" value="UniProtKB-SubCell"/>
</dbReference>
<dbReference type="InterPro" id="IPR004638">
    <property type="entry name" value="EmrB-like"/>
</dbReference>
<dbReference type="PANTHER" id="PTHR42718:SF9">
    <property type="entry name" value="MAJOR FACILITATOR SUPERFAMILY MULTIDRUG TRANSPORTER MFSC"/>
    <property type="match status" value="1"/>
</dbReference>
<evidence type="ECO:0000256" key="6">
    <source>
        <dbReference type="ARBA" id="ARBA00022989"/>
    </source>
</evidence>
<dbReference type="InterPro" id="IPR020846">
    <property type="entry name" value="MFS_dom"/>
</dbReference>
<dbReference type="PROSITE" id="PS00217">
    <property type="entry name" value="SUGAR_TRANSPORT_2"/>
    <property type="match status" value="1"/>
</dbReference>
<evidence type="ECO:0000256" key="8">
    <source>
        <dbReference type="SAM" id="Phobius"/>
    </source>
</evidence>